<evidence type="ECO:0000256" key="4">
    <source>
        <dbReference type="ARBA" id="ARBA00023284"/>
    </source>
</evidence>
<evidence type="ECO:0000259" key="5">
    <source>
        <dbReference type="PROSITE" id="PS51352"/>
    </source>
</evidence>
<dbReference type="RefSeq" id="WP_303283573.1">
    <property type="nucleotide sequence ID" value="NZ_BAABCZ010000004.1"/>
</dbReference>
<sequence length="482" mass="55259">MKNILIGVIVLLLFSCHKKDYVIISGQIKNSTSNEVFINSSEIKSYDEGGIQPVHQFQKRIPLNKDGRFLDTLNITSYKDTYMLVNDKNNVQLYLEKGDHVTINADNNDLSKTLISSEKNTGYNDYFLAKENLIEKVLYKGKGSSSIYELNEIDFKQRLGAYKEAVKEELSNYKTITEDFKVKEIRFVKYHTLFMLSYYPKAHSYALKKSGHDGIYKPTKGFLDELDKLPLTNEEDYFSMSYYKRLVGNIILKQSSEIAKKETLSKELAYIKSGLKISNERIKNDILFDNAFLTLLYCRMKNNTHLDLDTYHSKFINSSSNEENNKKIAKTYNELKRVVIGEPSPKFTNYKNVKGGTNSLDDFKGKYVYIDLWATWCGPCIAEIPFLKTIEAKFHDKNIEFVSISLDQKKDIAKWKKMVKDKGLTGTQLIADNALDSDFVKDYSLVGIPQFILIDPLGNIVNSYAPRPSDPALVELLESLNI</sequence>
<dbReference type="PANTHER" id="PTHR42852:SF6">
    <property type="entry name" value="THIOL:DISULFIDE INTERCHANGE PROTEIN DSBE"/>
    <property type="match status" value="1"/>
</dbReference>
<evidence type="ECO:0000256" key="1">
    <source>
        <dbReference type="ARBA" id="ARBA00004196"/>
    </source>
</evidence>
<dbReference type="InterPro" id="IPR013740">
    <property type="entry name" value="Redoxin"/>
</dbReference>
<reference evidence="6" key="1">
    <citation type="submission" date="2023-07" db="EMBL/GenBank/DDBJ databases">
        <title>Two novel species in the genus Flavivirga.</title>
        <authorList>
            <person name="Kwon K."/>
        </authorList>
    </citation>
    <scope>NUCLEOTIDE SEQUENCE</scope>
    <source>
        <strain evidence="6">KACC 14157</strain>
    </source>
</reference>
<proteinExistence type="predicted"/>
<comment type="caution">
    <text evidence="6">The sequence shown here is derived from an EMBL/GenBank/DDBJ whole genome shotgun (WGS) entry which is preliminary data.</text>
</comment>
<dbReference type="SUPFAM" id="SSF52833">
    <property type="entry name" value="Thioredoxin-like"/>
    <property type="match status" value="1"/>
</dbReference>
<dbReference type="PROSITE" id="PS51257">
    <property type="entry name" value="PROKAR_LIPOPROTEIN"/>
    <property type="match status" value="1"/>
</dbReference>
<evidence type="ECO:0000313" key="6">
    <source>
        <dbReference type="EMBL" id="MDO5988921.1"/>
    </source>
</evidence>
<dbReference type="Gene3D" id="3.40.30.10">
    <property type="entry name" value="Glutaredoxin"/>
    <property type="match status" value="1"/>
</dbReference>
<dbReference type="InterPro" id="IPR013766">
    <property type="entry name" value="Thioredoxin_domain"/>
</dbReference>
<dbReference type="InterPro" id="IPR050553">
    <property type="entry name" value="Thioredoxin_ResA/DsbE_sf"/>
</dbReference>
<keyword evidence="4" id="KW-0676">Redox-active center</keyword>
<name>A0ABT8X4M1_9FLAO</name>
<dbReference type="PANTHER" id="PTHR42852">
    <property type="entry name" value="THIOL:DISULFIDE INTERCHANGE PROTEIN DSBE"/>
    <property type="match status" value="1"/>
</dbReference>
<evidence type="ECO:0000313" key="7">
    <source>
        <dbReference type="Proteomes" id="UP001176891"/>
    </source>
</evidence>
<feature type="domain" description="Thioredoxin" evidence="5">
    <location>
        <begin position="338"/>
        <end position="482"/>
    </location>
</feature>
<dbReference type="PROSITE" id="PS51352">
    <property type="entry name" value="THIOREDOXIN_2"/>
    <property type="match status" value="1"/>
</dbReference>
<dbReference type="Pfam" id="PF08534">
    <property type="entry name" value="Redoxin"/>
    <property type="match status" value="1"/>
</dbReference>
<dbReference type="Proteomes" id="UP001176891">
    <property type="component" value="Unassembled WGS sequence"/>
</dbReference>
<comment type="subcellular location">
    <subcellularLocation>
        <location evidence="1">Cell envelope</location>
    </subcellularLocation>
</comment>
<dbReference type="CDD" id="cd02966">
    <property type="entry name" value="TlpA_like_family"/>
    <property type="match status" value="1"/>
</dbReference>
<evidence type="ECO:0000256" key="3">
    <source>
        <dbReference type="ARBA" id="ARBA00023157"/>
    </source>
</evidence>
<keyword evidence="7" id="KW-1185">Reference proteome</keyword>
<evidence type="ECO:0000256" key="2">
    <source>
        <dbReference type="ARBA" id="ARBA00022748"/>
    </source>
</evidence>
<dbReference type="EMBL" id="JAUOEM010000005">
    <property type="protein sequence ID" value="MDO5988921.1"/>
    <property type="molecule type" value="Genomic_DNA"/>
</dbReference>
<organism evidence="6 7">
    <name type="scientific">Flavivirga amylovorans</name>
    <dbReference type="NCBI Taxonomy" id="870486"/>
    <lineage>
        <taxon>Bacteria</taxon>
        <taxon>Pseudomonadati</taxon>
        <taxon>Bacteroidota</taxon>
        <taxon>Flavobacteriia</taxon>
        <taxon>Flavobacteriales</taxon>
        <taxon>Flavobacteriaceae</taxon>
        <taxon>Flavivirga</taxon>
    </lineage>
</organism>
<gene>
    <name evidence="6" type="ORF">Q4Q39_16040</name>
</gene>
<accession>A0ABT8X4M1</accession>
<keyword evidence="3" id="KW-1015">Disulfide bond</keyword>
<protein>
    <submittedName>
        <fullName evidence="6">Redoxin family protein</fullName>
    </submittedName>
</protein>
<dbReference type="InterPro" id="IPR036249">
    <property type="entry name" value="Thioredoxin-like_sf"/>
</dbReference>
<keyword evidence="2" id="KW-0201">Cytochrome c-type biogenesis</keyword>